<dbReference type="EMBL" id="CP136986">
    <property type="protein sequence ID" value="WOS77660.1"/>
    <property type="molecule type" value="Genomic_DNA"/>
</dbReference>
<sequence length="98" mass="10783">MGAAIDFLRERGLTAKAQGKRIIVSPASKLTDDVRKYVKAHRLELLAELAANDGIERRAHWRVCLPDCRPFVMVGEPCTHAEALAHAQGIWPDAEVGP</sequence>
<reference evidence="1 3" key="1">
    <citation type="submission" date="2018-07" db="EMBL/GenBank/DDBJ databases">
        <title>Mechanisms of high-level aminoglycoside resistance among Gram-negative pathogens in Brazil.</title>
        <authorList>
            <person name="Ballaben A.S."/>
            <person name="Darini A.L.C."/>
            <person name="Doi Y."/>
        </authorList>
    </citation>
    <scope>NUCLEOTIDE SEQUENCE [LARGE SCALE GENOMIC DNA]</scope>
    <source>
        <strain evidence="1 3">B2-305</strain>
    </source>
</reference>
<accession>A0A2R4BG19</accession>
<dbReference type="KEGG" id="paeb:NCGM1900_5920"/>
<dbReference type="Proteomes" id="UP001297540">
    <property type="component" value="Chromosome"/>
</dbReference>
<proteinExistence type="predicted"/>
<organism evidence="1 3">
    <name type="scientific">Pseudomonas aeruginosa</name>
    <dbReference type="NCBI Taxonomy" id="287"/>
    <lineage>
        <taxon>Bacteria</taxon>
        <taxon>Pseudomonadati</taxon>
        <taxon>Pseudomonadota</taxon>
        <taxon>Gammaproteobacteria</taxon>
        <taxon>Pseudomonadales</taxon>
        <taxon>Pseudomonadaceae</taxon>
        <taxon>Pseudomonas</taxon>
    </lineage>
</organism>
<reference evidence="2" key="3">
    <citation type="submission" date="2023-10" db="EMBL/GenBank/DDBJ databases">
        <title>Pathogen: clinical or host-associated sample.</title>
        <authorList>
            <person name="Hergert J."/>
            <person name="Casey R."/>
            <person name="Wagner J."/>
            <person name="Young E.L."/>
            <person name="Oakeson K.F."/>
        </authorList>
    </citation>
    <scope>NUCLEOTIDE SEQUENCE</scope>
    <source>
        <strain evidence="2">2021CK-01020</strain>
    </source>
</reference>
<protein>
    <recommendedName>
        <fullName evidence="4">TubC N-terminal docking domain-containing protein</fullName>
    </recommendedName>
</protein>
<evidence type="ECO:0008006" key="4">
    <source>
        <dbReference type="Google" id="ProtNLM"/>
    </source>
</evidence>
<evidence type="ECO:0000313" key="3">
    <source>
        <dbReference type="Proteomes" id="UP000253594"/>
    </source>
</evidence>
<dbReference type="RefSeq" id="WP_003096128.1">
    <property type="nucleotide sequence ID" value="NZ_AP014622.1"/>
</dbReference>
<evidence type="ECO:0000313" key="2">
    <source>
        <dbReference type="EMBL" id="WOS77660.1"/>
    </source>
</evidence>
<dbReference type="EMBL" id="QORE01000051">
    <property type="protein sequence ID" value="RCI76291.1"/>
    <property type="molecule type" value="Genomic_DNA"/>
</dbReference>
<evidence type="ECO:0000313" key="1">
    <source>
        <dbReference type="EMBL" id="RCI76291.1"/>
    </source>
</evidence>
<gene>
    <name evidence="1" type="ORF">DT376_03135</name>
    <name evidence="2" type="ORF">L4V69_35115</name>
</gene>
<dbReference type="AlphaFoldDB" id="A0A2R4BG19"/>
<reference evidence="2" key="2">
    <citation type="submission" date="2023-06" db="EMBL/GenBank/DDBJ databases">
        <authorList>
            <consortium name="Clinical and Environmental Microbiology Branch: Whole genome sequencing antimicrobial resistance pathogens in the healthcare setting"/>
        </authorList>
    </citation>
    <scope>NUCLEOTIDE SEQUENCE</scope>
    <source>
        <strain evidence="2">2021CK-01020</strain>
    </source>
</reference>
<name>A0A2R4BG19_PSEAI</name>
<dbReference type="Proteomes" id="UP000253594">
    <property type="component" value="Unassembled WGS sequence"/>
</dbReference>